<dbReference type="HOGENOM" id="CLU_2003667_0_0_1"/>
<dbReference type="Proteomes" id="UP000053789">
    <property type="component" value="Unassembled WGS sequence"/>
</dbReference>
<accession>A0A0D2I8W5</accession>
<evidence type="ECO:0000256" key="2">
    <source>
        <dbReference type="ARBA" id="ARBA00022786"/>
    </source>
</evidence>
<dbReference type="AlphaFoldDB" id="A0A0D2I8W5"/>
<keyword evidence="5" id="KW-1185">Reference proteome</keyword>
<dbReference type="InterPro" id="IPR029071">
    <property type="entry name" value="Ubiquitin-like_domsf"/>
</dbReference>
<feature type="compositionally biased region" description="Basic and acidic residues" evidence="3">
    <location>
        <begin position="7"/>
        <end position="25"/>
    </location>
</feature>
<organism evidence="4 5">
    <name type="scientific">Cladophialophora bantiana (strain ATCC 10958 / CBS 173.52 / CDC B-1940 / NIH 8579)</name>
    <name type="common">Xylohypha bantiana</name>
    <dbReference type="NCBI Taxonomy" id="1442370"/>
    <lineage>
        <taxon>Eukaryota</taxon>
        <taxon>Fungi</taxon>
        <taxon>Dikarya</taxon>
        <taxon>Ascomycota</taxon>
        <taxon>Pezizomycotina</taxon>
        <taxon>Eurotiomycetes</taxon>
        <taxon>Chaetothyriomycetidae</taxon>
        <taxon>Chaetothyriales</taxon>
        <taxon>Herpotrichiellaceae</taxon>
        <taxon>Cladophialophora</taxon>
    </lineage>
</organism>
<dbReference type="InterPro" id="IPR039732">
    <property type="entry name" value="Hub1/Ubl5"/>
</dbReference>
<dbReference type="GeneID" id="27698762"/>
<gene>
    <name evidence="4" type="ORF">Z519_05834</name>
</gene>
<evidence type="ECO:0000313" key="4">
    <source>
        <dbReference type="EMBL" id="KIW93229.1"/>
    </source>
</evidence>
<evidence type="ECO:0000313" key="5">
    <source>
        <dbReference type="Proteomes" id="UP000053789"/>
    </source>
</evidence>
<dbReference type="VEuPathDB" id="FungiDB:Z519_05834"/>
<dbReference type="SUPFAM" id="SSF54236">
    <property type="entry name" value="Ubiquitin-like"/>
    <property type="match status" value="1"/>
</dbReference>
<keyword evidence="2" id="KW-0833">Ubl conjugation pathway</keyword>
<evidence type="ECO:0000256" key="1">
    <source>
        <dbReference type="ARBA" id="ARBA00014108"/>
    </source>
</evidence>
<feature type="region of interest" description="Disordered" evidence="3">
    <location>
        <begin position="1"/>
        <end position="73"/>
    </location>
</feature>
<dbReference type="EMBL" id="KN846987">
    <property type="protein sequence ID" value="KIW93229.1"/>
    <property type="molecule type" value="Genomic_DNA"/>
</dbReference>
<dbReference type="Gene3D" id="3.10.20.90">
    <property type="entry name" value="Phosphatidylinositol 3-kinase Catalytic Subunit, Chain A, domain 1"/>
    <property type="match status" value="1"/>
</dbReference>
<name>A0A0D2I8W5_CLAB1</name>
<dbReference type="OrthoDB" id="3881at2759"/>
<protein>
    <recommendedName>
        <fullName evidence="1">Ubiquitin-like modifier HUB1</fullName>
    </recommendedName>
</protein>
<reference evidence="4" key="1">
    <citation type="submission" date="2015-01" db="EMBL/GenBank/DDBJ databases">
        <title>The Genome Sequence of Cladophialophora bantiana CBS 173.52.</title>
        <authorList>
            <consortium name="The Broad Institute Genomics Platform"/>
            <person name="Cuomo C."/>
            <person name="de Hoog S."/>
            <person name="Gorbushina A."/>
            <person name="Stielow B."/>
            <person name="Teixiera M."/>
            <person name="Abouelleil A."/>
            <person name="Chapman S.B."/>
            <person name="Priest M."/>
            <person name="Young S.K."/>
            <person name="Wortman J."/>
            <person name="Nusbaum C."/>
            <person name="Birren B."/>
        </authorList>
    </citation>
    <scope>NUCLEOTIDE SEQUENCE [LARGE SCALE GENOMIC DNA]</scope>
    <source>
        <strain evidence="4">CBS 173.52</strain>
    </source>
</reference>
<sequence>MVPSGKRSGETTRTHQEEIETRDSNEATGTAADQGRDQDPEPLREDVHPEERTEIAREDEIETETSTDNAAEDFKGVVAMTIGRKPHETLLKRQGERPFKDQLTLQDYGVSNSVQLDLEVDTGD</sequence>
<dbReference type="RefSeq" id="XP_016619898.1">
    <property type="nucleotide sequence ID" value="XM_016763574.1"/>
</dbReference>
<proteinExistence type="predicted"/>
<dbReference type="PANTHER" id="PTHR13042">
    <property type="entry name" value="UBIQUITIN-LIKE PROTEIN 5"/>
    <property type="match status" value="1"/>
</dbReference>
<evidence type="ECO:0000256" key="3">
    <source>
        <dbReference type="SAM" id="MobiDB-lite"/>
    </source>
</evidence>
<feature type="compositionally biased region" description="Basic and acidic residues" evidence="3">
    <location>
        <begin position="34"/>
        <end position="58"/>
    </location>
</feature>